<dbReference type="GO" id="GO:0051301">
    <property type="term" value="P:cell division"/>
    <property type="evidence" value="ECO:0007669"/>
    <property type="project" value="InterPro"/>
</dbReference>
<dbReference type="InterPro" id="IPR005883">
    <property type="entry name" value="PilM"/>
</dbReference>
<evidence type="ECO:0000313" key="2">
    <source>
        <dbReference type="EMBL" id="OGZ79072.1"/>
    </source>
</evidence>
<gene>
    <name evidence="2" type="ORF">A2358_03740</name>
</gene>
<comment type="caution">
    <text evidence="2">The sequence shown here is derived from an EMBL/GenBank/DDBJ whole genome shotgun (WGS) entry which is preliminary data.</text>
</comment>
<dbReference type="EMBL" id="MHPJ01000009">
    <property type="protein sequence ID" value="OGZ79072.1"/>
    <property type="molecule type" value="Genomic_DNA"/>
</dbReference>
<accession>A0A1G2IWK4</accession>
<dbReference type="Gene3D" id="3.30.420.40">
    <property type="match status" value="4"/>
</dbReference>
<dbReference type="CDD" id="cd24049">
    <property type="entry name" value="ASKHA_NBD_PilM"/>
    <property type="match status" value="1"/>
</dbReference>
<feature type="domain" description="SHS2" evidence="1">
    <location>
        <begin position="10"/>
        <end position="179"/>
    </location>
</feature>
<dbReference type="Pfam" id="PF11104">
    <property type="entry name" value="PilM_2"/>
    <property type="match status" value="2"/>
</dbReference>
<dbReference type="InterPro" id="IPR043129">
    <property type="entry name" value="ATPase_NBD"/>
</dbReference>
<dbReference type="SUPFAM" id="SSF53067">
    <property type="entry name" value="Actin-like ATPase domain"/>
    <property type="match status" value="2"/>
</dbReference>
<name>A0A1G2IWK4_9BACT</name>
<organism evidence="2 3">
    <name type="scientific">Candidatus Staskawiczbacteria bacterium RIFOXYB1_FULL_37_44</name>
    <dbReference type="NCBI Taxonomy" id="1802223"/>
    <lineage>
        <taxon>Bacteria</taxon>
        <taxon>Candidatus Staskawicziibacteriota</taxon>
    </lineage>
</organism>
<sequence length="320" mass="35191">MQLLDLKYGAFGLDISDSSVKIVKLEKKRGKFVVASYGQTKLKPGTVELGIIKNAKELAEAIRLVYKTVKGKKLKAEHAVISLPEEQSFLQVIQMPKMTAEELKSAILFEAENYIPLPIKQVYLDFQVIEPIKDDLDHVDVLVAAMPMQLVDAYLLCIKAAGLTTLAAELESQSIARALIKNDTSEFPVVILDIGNNNINFIVFSGHAIRFTSSLSMQATEENLGELAEQIKKYINFYQEHASHEHLFLESKVKKIILCGGGSSLKKLPEFLTEKLGIKTELGNPFINSPLLKNAAQDAGFLPYATALGSALGGVNIEND</sequence>
<dbReference type="PIRSF" id="PIRSF019169">
    <property type="entry name" value="PilM"/>
    <property type="match status" value="1"/>
</dbReference>
<dbReference type="InterPro" id="IPR050696">
    <property type="entry name" value="FtsA/MreB"/>
</dbReference>
<dbReference type="Proteomes" id="UP000178650">
    <property type="component" value="Unassembled WGS sequence"/>
</dbReference>
<evidence type="ECO:0000259" key="1">
    <source>
        <dbReference type="SMART" id="SM00842"/>
    </source>
</evidence>
<dbReference type="PANTHER" id="PTHR32432">
    <property type="entry name" value="CELL DIVISION PROTEIN FTSA-RELATED"/>
    <property type="match status" value="1"/>
</dbReference>
<dbReference type="InterPro" id="IPR003494">
    <property type="entry name" value="SHS2_FtsA"/>
</dbReference>
<dbReference type="PANTHER" id="PTHR32432:SF3">
    <property type="entry name" value="ETHANOLAMINE UTILIZATION PROTEIN EUTJ"/>
    <property type="match status" value="1"/>
</dbReference>
<proteinExistence type="predicted"/>
<evidence type="ECO:0000313" key="3">
    <source>
        <dbReference type="Proteomes" id="UP000178650"/>
    </source>
</evidence>
<protein>
    <recommendedName>
        <fullName evidence="1">SHS2 domain-containing protein</fullName>
    </recommendedName>
</protein>
<reference evidence="2 3" key="1">
    <citation type="journal article" date="2016" name="Nat. Commun.">
        <title>Thousands of microbial genomes shed light on interconnected biogeochemical processes in an aquifer system.</title>
        <authorList>
            <person name="Anantharaman K."/>
            <person name="Brown C.T."/>
            <person name="Hug L.A."/>
            <person name="Sharon I."/>
            <person name="Castelle C.J."/>
            <person name="Probst A.J."/>
            <person name="Thomas B.C."/>
            <person name="Singh A."/>
            <person name="Wilkins M.J."/>
            <person name="Karaoz U."/>
            <person name="Brodie E.L."/>
            <person name="Williams K.H."/>
            <person name="Hubbard S.S."/>
            <person name="Banfield J.F."/>
        </authorList>
    </citation>
    <scope>NUCLEOTIDE SEQUENCE [LARGE SCALE GENOMIC DNA]</scope>
</reference>
<dbReference type="STRING" id="1802223.A2358_03740"/>
<dbReference type="AlphaFoldDB" id="A0A1G2IWK4"/>
<dbReference type="SMART" id="SM00842">
    <property type="entry name" value="FtsA"/>
    <property type="match status" value="1"/>
</dbReference>
<dbReference type="Gene3D" id="3.30.1490.300">
    <property type="match status" value="1"/>
</dbReference>